<dbReference type="GO" id="GO:0005634">
    <property type="term" value="C:nucleus"/>
    <property type="evidence" value="ECO:0007669"/>
    <property type="project" value="UniProtKB-SubCell"/>
</dbReference>
<evidence type="ECO:0008006" key="11">
    <source>
        <dbReference type="Google" id="ProtNLM"/>
    </source>
</evidence>
<dbReference type="PANTHER" id="PTHR21315:SF2">
    <property type="entry name" value="APRATAXIN AND PNK-LIKE FACTOR"/>
    <property type="match status" value="1"/>
</dbReference>
<dbReference type="InterPro" id="IPR039253">
    <property type="entry name" value="APLF"/>
</dbReference>
<dbReference type="AlphaFoldDB" id="A0AAU9TWR1"/>
<feature type="domain" description="PBZ-type" evidence="7">
    <location>
        <begin position="272"/>
        <end position="297"/>
    </location>
</feature>
<dbReference type="PANTHER" id="PTHR21315">
    <property type="entry name" value="APRATAXIN AND PNK-LIKE FACTOR-RELATED"/>
    <property type="match status" value="1"/>
</dbReference>
<feature type="compositionally biased region" description="Low complexity" evidence="6">
    <location>
        <begin position="245"/>
        <end position="269"/>
    </location>
</feature>
<keyword evidence="3" id="KW-0378">Hydrolase</keyword>
<evidence type="ECO:0000259" key="8">
    <source>
        <dbReference type="Pfam" id="PF17913"/>
    </source>
</evidence>
<evidence type="ECO:0000313" key="10">
    <source>
        <dbReference type="Proteomes" id="UP001153954"/>
    </source>
</evidence>
<proteinExistence type="predicted"/>
<reference evidence="9" key="1">
    <citation type="submission" date="2022-03" db="EMBL/GenBank/DDBJ databases">
        <authorList>
            <person name="Tunstrom K."/>
        </authorList>
    </citation>
    <scope>NUCLEOTIDE SEQUENCE</scope>
</reference>
<evidence type="ECO:0000256" key="5">
    <source>
        <dbReference type="ARBA" id="ARBA00023242"/>
    </source>
</evidence>
<protein>
    <recommendedName>
        <fullName evidence="11">Aprataxin and PNK-like factor</fullName>
    </recommendedName>
</protein>
<dbReference type="GO" id="GO:0003906">
    <property type="term" value="F:DNA-(apurinic or apyrimidinic site) endonuclease activity"/>
    <property type="evidence" value="ECO:0007669"/>
    <property type="project" value="InterPro"/>
</dbReference>
<dbReference type="Gene3D" id="2.60.200.20">
    <property type="match status" value="1"/>
</dbReference>
<dbReference type="InterPro" id="IPR008984">
    <property type="entry name" value="SMAD_FHA_dom_sf"/>
</dbReference>
<evidence type="ECO:0000256" key="3">
    <source>
        <dbReference type="ARBA" id="ARBA00022801"/>
    </source>
</evidence>
<dbReference type="Pfam" id="PF10283">
    <property type="entry name" value="zf-CCHH"/>
    <property type="match status" value="1"/>
</dbReference>
<evidence type="ECO:0000256" key="2">
    <source>
        <dbReference type="ARBA" id="ARBA00022763"/>
    </source>
</evidence>
<dbReference type="Pfam" id="PF17913">
    <property type="entry name" value="FHA_2"/>
    <property type="match status" value="1"/>
</dbReference>
<dbReference type="CDD" id="cd22671">
    <property type="entry name" value="FHA_APTX-like"/>
    <property type="match status" value="1"/>
</dbReference>
<feature type="domain" description="PNK FHA" evidence="8">
    <location>
        <begin position="13"/>
        <end position="61"/>
    </location>
</feature>
<evidence type="ECO:0000256" key="6">
    <source>
        <dbReference type="SAM" id="MobiDB-lite"/>
    </source>
</evidence>
<name>A0AAU9TWR1_EUPED</name>
<dbReference type="InterPro" id="IPR019406">
    <property type="entry name" value="APLF_PBZ"/>
</dbReference>
<organism evidence="9 10">
    <name type="scientific">Euphydryas editha</name>
    <name type="common">Edith's checkerspot</name>
    <dbReference type="NCBI Taxonomy" id="104508"/>
    <lineage>
        <taxon>Eukaryota</taxon>
        <taxon>Metazoa</taxon>
        <taxon>Ecdysozoa</taxon>
        <taxon>Arthropoda</taxon>
        <taxon>Hexapoda</taxon>
        <taxon>Insecta</taxon>
        <taxon>Pterygota</taxon>
        <taxon>Neoptera</taxon>
        <taxon>Endopterygota</taxon>
        <taxon>Lepidoptera</taxon>
        <taxon>Glossata</taxon>
        <taxon>Ditrysia</taxon>
        <taxon>Papilionoidea</taxon>
        <taxon>Nymphalidae</taxon>
        <taxon>Nymphalinae</taxon>
        <taxon>Euphydryas</taxon>
    </lineage>
</organism>
<evidence type="ECO:0000256" key="1">
    <source>
        <dbReference type="ARBA" id="ARBA00004123"/>
    </source>
</evidence>
<comment type="subcellular location">
    <subcellularLocation>
        <location evidence="1">Nucleus</location>
    </subcellularLocation>
</comment>
<gene>
    <name evidence="9" type="ORF">EEDITHA_LOCUS7372</name>
</gene>
<dbReference type="InterPro" id="IPR041388">
    <property type="entry name" value="FHA_2"/>
</dbReference>
<dbReference type="SUPFAM" id="SSF49879">
    <property type="entry name" value="SMAD/FHA domain"/>
    <property type="match status" value="1"/>
</dbReference>
<feature type="compositionally biased region" description="Polar residues" evidence="6">
    <location>
        <begin position="152"/>
        <end position="171"/>
    </location>
</feature>
<keyword evidence="5" id="KW-0539">Nucleus</keyword>
<comment type="caution">
    <text evidence="9">The sequence shown here is derived from an EMBL/GenBank/DDBJ whole genome shotgun (WGS) entry which is preliminary data.</text>
</comment>
<dbReference type="Proteomes" id="UP001153954">
    <property type="component" value="Unassembled WGS sequence"/>
</dbReference>
<dbReference type="EMBL" id="CAKOGL010000010">
    <property type="protein sequence ID" value="CAH2091510.1"/>
    <property type="molecule type" value="Genomic_DNA"/>
</dbReference>
<feature type="region of interest" description="Disordered" evidence="6">
    <location>
        <begin position="151"/>
        <end position="273"/>
    </location>
</feature>
<sequence>MPIKLIRTDAIECAKIQLHHGEHIIGRGKLLDCNDKRISREHGEVLVNEDSITIKALHQNPFFFIKKGSIEAEILRQGNSITLTSGDRFGLLPDTYWYEVLHCLELVETEGSETQKCTEEYPLEEVVNDENAPNSDKVNDKDNSEIIDFNNEETINNDNGPESPSLISNKNGETDRQQRLNEPVIDNVNEPTSSNVVLNEPKCENEDGSSNNTSPPVKRSHSPDVGDVKKIKTEDVKVKVDPDGVKPGPSDQAASANVNNAPPSNNQPNRPRERCMYGANCYRRNPQHKDQFSHPSDADWGPGERGVCPYGVRCDKRDFRHWRDHDHPPGVLPPPRPGMQVVEKRGNVFFINAHTVNFYDDHFQVEDEDGDSVDYDYEF</sequence>
<evidence type="ECO:0000259" key="7">
    <source>
        <dbReference type="Pfam" id="PF10283"/>
    </source>
</evidence>
<evidence type="ECO:0000256" key="4">
    <source>
        <dbReference type="ARBA" id="ARBA00023204"/>
    </source>
</evidence>
<keyword evidence="4" id="KW-0234">DNA repair</keyword>
<dbReference type="GO" id="GO:0006302">
    <property type="term" value="P:double-strand break repair"/>
    <property type="evidence" value="ECO:0007669"/>
    <property type="project" value="InterPro"/>
</dbReference>
<evidence type="ECO:0000313" key="9">
    <source>
        <dbReference type="EMBL" id="CAH2091510.1"/>
    </source>
</evidence>
<keyword evidence="10" id="KW-1185">Reference proteome</keyword>
<accession>A0AAU9TWR1</accession>
<dbReference type="GO" id="GO:0035861">
    <property type="term" value="C:site of double-strand break"/>
    <property type="evidence" value="ECO:0007669"/>
    <property type="project" value="TreeGrafter"/>
</dbReference>
<dbReference type="GO" id="GO:0008408">
    <property type="term" value="F:3'-5' exonuclease activity"/>
    <property type="evidence" value="ECO:0007669"/>
    <property type="project" value="InterPro"/>
</dbReference>
<keyword evidence="2" id="KW-0227">DNA damage</keyword>
<feature type="compositionally biased region" description="Basic and acidic residues" evidence="6">
    <location>
        <begin position="221"/>
        <end position="244"/>
    </location>
</feature>